<organism evidence="3 4">
    <name type="scientific">Sphingobacterium corticibacterium</name>
    <dbReference type="NCBI Taxonomy" id="2484746"/>
    <lineage>
        <taxon>Bacteria</taxon>
        <taxon>Pseudomonadati</taxon>
        <taxon>Bacteroidota</taxon>
        <taxon>Sphingobacteriia</taxon>
        <taxon>Sphingobacteriales</taxon>
        <taxon>Sphingobacteriaceae</taxon>
        <taxon>Sphingobacterium</taxon>
    </lineage>
</organism>
<reference evidence="3 4" key="1">
    <citation type="submission" date="2019-02" db="EMBL/GenBank/DDBJ databases">
        <authorList>
            <person name="Li Y."/>
        </authorList>
    </citation>
    <scope>NUCLEOTIDE SEQUENCE [LARGE SCALE GENOMIC DNA]</scope>
    <source>
        <strain evidence="3 4">30C10-4-7</strain>
    </source>
</reference>
<evidence type="ECO:0000259" key="2">
    <source>
        <dbReference type="Pfam" id="PF04432"/>
    </source>
</evidence>
<accession>A0A4Q6XRS8</accession>
<dbReference type="PANTHER" id="PTHR31332:SF0">
    <property type="entry name" value="7-HYDROXYMETHYL CHLOROPHYLL A REDUCTASE, CHLOROPLASTIC"/>
    <property type="match status" value="1"/>
</dbReference>
<evidence type="ECO:0000313" key="4">
    <source>
        <dbReference type="Proteomes" id="UP000292855"/>
    </source>
</evidence>
<gene>
    <name evidence="3" type="ORF">EWE74_16640</name>
</gene>
<dbReference type="EMBL" id="SGIT01000003">
    <property type="protein sequence ID" value="RZF58946.1"/>
    <property type="molecule type" value="Genomic_DNA"/>
</dbReference>
<evidence type="ECO:0000313" key="3">
    <source>
        <dbReference type="EMBL" id="RZF58946.1"/>
    </source>
</evidence>
<dbReference type="Proteomes" id="UP000292855">
    <property type="component" value="Unassembled WGS sequence"/>
</dbReference>
<dbReference type="Pfam" id="PF04422">
    <property type="entry name" value="FrhB_FdhB_N"/>
    <property type="match status" value="1"/>
</dbReference>
<dbReference type="GO" id="GO:0052592">
    <property type="term" value="F:oxidoreductase activity, acting on CH or CH2 groups, with an iron-sulfur protein as acceptor"/>
    <property type="evidence" value="ECO:0007669"/>
    <property type="project" value="TreeGrafter"/>
</dbReference>
<dbReference type="Pfam" id="PF04432">
    <property type="entry name" value="FrhB_FdhB_C"/>
    <property type="match status" value="1"/>
</dbReference>
<evidence type="ECO:0008006" key="5">
    <source>
        <dbReference type="Google" id="ProtNLM"/>
    </source>
</evidence>
<dbReference type="InterPro" id="IPR007525">
    <property type="entry name" value="FrhB_FdhB_C"/>
</dbReference>
<protein>
    <recommendedName>
        <fullName evidence="5">Coenzyme F420 hydrogenase</fullName>
    </recommendedName>
</protein>
<comment type="caution">
    <text evidence="3">The sequence shown here is derived from an EMBL/GenBank/DDBJ whole genome shotgun (WGS) entry which is preliminary data.</text>
</comment>
<feature type="domain" description="Coenzyme F420 hydrogenase/dehydrogenase beta subunit N-terminal" evidence="1">
    <location>
        <begin position="101"/>
        <end position="168"/>
    </location>
</feature>
<name>A0A4Q6XRS8_9SPHI</name>
<keyword evidence="4" id="KW-1185">Reference proteome</keyword>
<dbReference type="PANTHER" id="PTHR31332">
    <property type="entry name" value="7-HYDROXYMETHYL CHLOROPHYLL A REDUCTASE, CHLOROPLASTIC"/>
    <property type="match status" value="1"/>
</dbReference>
<dbReference type="AlphaFoldDB" id="A0A4Q6XRS8"/>
<evidence type="ECO:0000259" key="1">
    <source>
        <dbReference type="Pfam" id="PF04422"/>
    </source>
</evidence>
<proteinExistence type="predicted"/>
<sequence>MKDLKDVVEGGLCLGCGLCTINPDKRDTAVKIDYKNNCGHIVPVDFDLLSPNTKAGFEICPGKGYDINSRAKDYELGPYFHLDLGHYDQLAVVSGVGSLYQKNASSSGIMIAIAQYLIERKLVDKAIVTKFTYGDRGVQTKTYASNNLVELLDSQGSKYCPVDLSELIEDLKTNRSNESYVFIGTPCQIAGLRKMQDSVCDLNIKYFIGNFCGGFKSFNNLRRLISMHGIKPQNVDFFRFRGGGQPGSMEIRSEAKKVNVAYPEYVKTTGYSKLKRCHLCVDATAELADFACGDAWLKEYEGKEPTSIVMTRNNHATEILNNMEREKGITVGNISEENVIKSQKGNISTKKYRQRGRMKLYNILGIKTPFLKEGFHINNKINLKLELNVLFGHKVKFIAEKLGVFKLFYYRKGILRKIMFRIFKDNYN</sequence>
<dbReference type="InterPro" id="IPR045220">
    <property type="entry name" value="FRHB/FDHB/HCAR-like"/>
</dbReference>
<dbReference type="OrthoDB" id="9813230at2"/>
<feature type="domain" description="Coenzyme F420 hydrogenase/dehydrogenase beta subunit C-terminal" evidence="2">
    <location>
        <begin position="178"/>
        <end position="336"/>
    </location>
</feature>
<dbReference type="RefSeq" id="WP_130142782.1">
    <property type="nucleotide sequence ID" value="NZ_SGIT01000003.1"/>
</dbReference>
<dbReference type="InterPro" id="IPR007516">
    <property type="entry name" value="Co_F420_Hydgase/DH_bsu_N"/>
</dbReference>